<protein>
    <recommendedName>
        <fullName evidence="4">DUF2207 domain-containing protein</fullName>
    </recommendedName>
</protein>
<keyword evidence="1" id="KW-1133">Transmembrane helix</keyword>
<reference evidence="2 3" key="1">
    <citation type="submission" date="2021-04" db="EMBL/GenBank/DDBJ databases">
        <title>Whole genome sequence analysis of a thiophenic sulfur metabolizing bacteria.</title>
        <authorList>
            <person name="Akhtar N."/>
            <person name="Akram J."/>
            <person name="Aslam A."/>
        </authorList>
    </citation>
    <scope>NUCLEOTIDE SEQUENCE [LARGE SCALE GENOMIC DNA]</scope>
    <source>
        <strain evidence="2 3">3OW</strain>
    </source>
</reference>
<keyword evidence="1" id="KW-0472">Membrane</keyword>
<dbReference type="Proteomes" id="UP000676853">
    <property type="component" value="Unassembled WGS sequence"/>
</dbReference>
<gene>
    <name evidence="2" type="ORF">KFZ73_17815</name>
</gene>
<comment type="caution">
    <text evidence="2">The sequence shown here is derived from an EMBL/GenBank/DDBJ whole genome shotgun (WGS) entry which is preliminary data.</text>
</comment>
<dbReference type="EMBL" id="JAGXOE010000050">
    <property type="protein sequence ID" value="MBS4103087.1"/>
    <property type="molecule type" value="Genomic_DNA"/>
</dbReference>
<proteinExistence type="predicted"/>
<feature type="transmembrane region" description="Helical" evidence="1">
    <location>
        <begin position="57"/>
        <end position="73"/>
    </location>
</feature>
<sequence>MREEAKVTLELWREELADFRRELTPKALVAVVIGLVVFAATYVAVGVALMALGAEQWFLPALLAVWAVPWLITERRAVQRWVRDLPEAVRLVANDWTAANPPRTHRLIRVLTTAEYGEFANSTADRSAYDRATQDVAVAAWLIARGQAHRLPPEFRGGAR</sequence>
<dbReference type="RefSeq" id="WP_212554590.1">
    <property type="nucleotide sequence ID" value="NZ_JAGXOE010000050.1"/>
</dbReference>
<accession>A0ABS5NHI5</accession>
<evidence type="ECO:0000256" key="1">
    <source>
        <dbReference type="SAM" id="Phobius"/>
    </source>
</evidence>
<evidence type="ECO:0000313" key="3">
    <source>
        <dbReference type="Proteomes" id="UP000676853"/>
    </source>
</evidence>
<evidence type="ECO:0008006" key="4">
    <source>
        <dbReference type="Google" id="ProtNLM"/>
    </source>
</evidence>
<keyword evidence="1" id="KW-0812">Transmembrane</keyword>
<organism evidence="2 3">
    <name type="scientific">Tsukamurella paurometabola</name>
    <name type="common">Corynebacterium paurometabolum</name>
    <dbReference type="NCBI Taxonomy" id="2061"/>
    <lineage>
        <taxon>Bacteria</taxon>
        <taxon>Bacillati</taxon>
        <taxon>Actinomycetota</taxon>
        <taxon>Actinomycetes</taxon>
        <taxon>Mycobacteriales</taxon>
        <taxon>Tsukamurellaceae</taxon>
        <taxon>Tsukamurella</taxon>
    </lineage>
</organism>
<name>A0ABS5NHI5_TSUPA</name>
<keyword evidence="3" id="KW-1185">Reference proteome</keyword>
<feature type="transmembrane region" description="Helical" evidence="1">
    <location>
        <begin position="27"/>
        <end position="51"/>
    </location>
</feature>
<evidence type="ECO:0000313" key="2">
    <source>
        <dbReference type="EMBL" id="MBS4103087.1"/>
    </source>
</evidence>